<keyword evidence="3" id="KW-1003">Cell membrane</keyword>
<feature type="domain" description="YetF-like N-terminal transmembrane" evidence="9">
    <location>
        <begin position="9"/>
        <end position="83"/>
    </location>
</feature>
<dbReference type="Gene3D" id="3.30.240.20">
    <property type="entry name" value="bsu07140 like domains"/>
    <property type="match status" value="2"/>
</dbReference>
<evidence type="ECO:0000259" key="9">
    <source>
        <dbReference type="Pfam" id="PF20730"/>
    </source>
</evidence>
<comment type="subcellular location">
    <subcellularLocation>
        <location evidence="1">Cell membrane</location>
        <topology evidence="1">Multi-pass membrane protein</topology>
    </subcellularLocation>
</comment>
<keyword evidence="4 7" id="KW-0812">Transmembrane</keyword>
<dbReference type="RefSeq" id="WP_003563937.1">
    <property type="nucleotide sequence ID" value="NZ_BAYM01000380.1"/>
</dbReference>
<dbReference type="GO" id="GO:0005886">
    <property type="term" value="C:plasma membrane"/>
    <property type="evidence" value="ECO:0007669"/>
    <property type="project" value="UniProtKB-SubCell"/>
</dbReference>
<feature type="transmembrane region" description="Helical" evidence="7">
    <location>
        <begin position="63"/>
        <end position="83"/>
    </location>
</feature>
<keyword evidence="6 7" id="KW-0472">Membrane</keyword>
<dbReference type="InterPro" id="IPR007353">
    <property type="entry name" value="DUF421"/>
</dbReference>
<evidence type="ECO:0000256" key="5">
    <source>
        <dbReference type="ARBA" id="ARBA00022989"/>
    </source>
</evidence>
<evidence type="ECO:0000256" key="3">
    <source>
        <dbReference type="ARBA" id="ARBA00022475"/>
    </source>
</evidence>
<keyword evidence="5 7" id="KW-1133">Transmembrane helix</keyword>
<dbReference type="InterPro" id="IPR048454">
    <property type="entry name" value="YetF_N"/>
</dbReference>
<dbReference type="Pfam" id="PF20730">
    <property type="entry name" value="YetF_N"/>
    <property type="match status" value="1"/>
</dbReference>
<evidence type="ECO:0000313" key="11">
    <source>
        <dbReference type="Proteomes" id="UP000032552"/>
    </source>
</evidence>
<evidence type="ECO:0000256" key="1">
    <source>
        <dbReference type="ARBA" id="ARBA00004651"/>
    </source>
</evidence>
<evidence type="ECO:0000256" key="4">
    <source>
        <dbReference type="ARBA" id="ARBA00022692"/>
    </source>
</evidence>
<dbReference type="Proteomes" id="UP000032552">
    <property type="component" value="Unassembled WGS sequence"/>
</dbReference>
<proteinExistence type="inferred from homology"/>
<evidence type="ECO:0000256" key="2">
    <source>
        <dbReference type="ARBA" id="ARBA00006448"/>
    </source>
</evidence>
<comment type="caution">
    <text evidence="10">The sequence shown here is derived from an EMBL/GenBank/DDBJ whole genome shotgun (WGS) entry which is preliminary data.</text>
</comment>
<evidence type="ECO:0000256" key="7">
    <source>
        <dbReference type="SAM" id="Phobius"/>
    </source>
</evidence>
<dbReference type="PANTHER" id="PTHR34582:SF6">
    <property type="entry name" value="UPF0702 TRANSMEMBRANE PROTEIN YCAP"/>
    <property type="match status" value="1"/>
</dbReference>
<dbReference type="GeneID" id="57089379"/>
<feature type="domain" description="YetF C-terminal" evidence="8">
    <location>
        <begin position="86"/>
        <end position="202"/>
    </location>
</feature>
<organism evidence="10 11">
    <name type="scientific">Lacticaseibacillus paracasei NRIC 0644</name>
    <dbReference type="NCBI Taxonomy" id="1435038"/>
    <lineage>
        <taxon>Bacteria</taxon>
        <taxon>Bacillati</taxon>
        <taxon>Bacillota</taxon>
        <taxon>Bacilli</taxon>
        <taxon>Lactobacillales</taxon>
        <taxon>Lactobacillaceae</taxon>
        <taxon>Lacticaseibacillus</taxon>
    </lineage>
</organism>
<evidence type="ECO:0000313" key="10">
    <source>
        <dbReference type="EMBL" id="GAN37832.1"/>
    </source>
</evidence>
<protein>
    <submittedName>
        <fullName evidence="10">Membrane protein</fullName>
    </submittedName>
</protein>
<dbReference type="AlphaFoldDB" id="A0A0C9QDJ5"/>
<dbReference type="EMBL" id="BAYM01000380">
    <property type="protein sequence ID" value="GAN37832.1"/>
    <property type="molecule type" value="Genomic_DNA"/>
</dbReference>
<evidence type="ECO:0000259" key="8">
    <source>
        <dbReference type="Pfam" id="PF04239"/>
    </source>
</evidence>
<dbReference type="Pfam" id="PF04239">
    <property type="entry name" value="DUF421"/>
    <property type="match status" value="1"/>
</dbReference>
<name>A0A0C9QDJ5_LACPA</name>
<accession>A0A0C9QDJ5</accession>
<dbReference type="InterPro" id="IPR023090">
    <property type="entry name" value="UPF0702_alpha/beta_dom_sf"/>
</dbReference>
<dbReference type="PANTHER" id="PTHR34582">
    <property type="entry name" value="UPF0702 TRANSMEMBRANE PROTEIN YCAP"/>
    <property type="match status" value="1"/>
</dbReference>
<feature type="transmembrane region" description="Helical" evidence="7">
    <location>
        <begin position="7"/>
        <end position="26"/>
    </location>
</feature>
<reference evidence="11" key="1">
    <citation type="submission" date="2014-05" db="EMBL/GenBank/DDBJ databases">
        <title>Whole genome sequencing of Lactobacillus casei NRIC0644.</title>
        <authorList>
            <person name="Atarashi H."/>
            <person name="Yoshida Y."/>
            <person name="Fujimura S."/>
            <person name="Tanaka N."/>
            <person name="Shiwa Y."/>
            <person name="Yoshikawa H."/>
            <person name="Okada S."/>
            <person name="Nakagawa J."/>
        </authorList>
    </citation>
    <scope>NUCLEOTIDE SEQUENCE [LARGE SCALE GENOMIC DNA]</scope>
    <source>
        <strain evidence="11">NRIC0644</strain>
    </source>
</reference>
<comment type="similarity">
    <text evidence="2">Belongs to the UPF0702 family.</text>
</comment>
<gene>
    <name evidence="10" type="ORF">LC0644_2421</name>
</gene>
<sequence>MQLFRDPYFITAMKLLLGFIVFVAQIKLTGKGNLAPATIVDQMQNYVLGGIIGGVIYNTDIGLLQFVNVLLIWTLIVFSSKYLTNHNRWIKRLIDGEPLLVVQHGKIRVETATQVGLSANDLAYKLRTAGVNDLRDVRQAYLEQNGQLNVILKGDETIKYPLILDGQIDPAALDAIDHDEDWLKAQLQEQGYETGDVYMANYLSGKVVVTPYDPNKN</sequence>
<evidence type="ECO:0000256" key="6">
    <source>
        <dbReference type="ARBA" id="ARBA00023136"/>
    </source>
</evidence>